<reference evidence="4" key="1">
    <citation type="submission" date="2020-05" db="EMBL/GenBank/DDBJ databases">
        <title>Chitinophaga laudate sp. nov., isolated from a tropical peat swamp.</title>
        <authorList>
            <person name="Goh C.B.S."/>
            <person name="Lee M.S."/>
            <person name="Parimannan S."/>
            <person name="Pasbakhsh P."/>
            <person name="Yule C.M."/>
            <person name="Rajandas H."/>
            <person name="Loke S."/>
            <person name="Croft L."/>
            <person name="Tan J.B.L."/>
        </authorList>
    </citation>
    <scope>NUCLEOTIDE SEQUENCE</scope>
    <source>
        <strain evidence="4">Mgbs1</strain>
    </source>
</reference>
<evidence type="ECO:0000256" key="1">
    <source>
        <dbReference type="ARBA" id="ARBA00022723"/>
    </source>
</evidence>
<evidence type="ECO:0000256" key="3">
    <source>
        <dbReference type="ARBA" id="ARBA00022842"/>
    </source>
</evidence>
<dbReference type="InterPro" id="IPR036412">
    <property type="entry name" value="HAD-like_sf"/>
</dbReference>
<dbReference type="GO" id="GO:0046872">
    <property type="term" value="F:metal ion binding"/>
    <property type="evidence" value="ECO:0007669"/>
    <property type="project" value="UniProtKB-KW"/>
</dbReference>
<dbReference type="InterPro" id="IPR051400">
    <property type="entry name" value="HAD-like_hydrolase"/>
</dbReference>
<dbReference type="Proteomes" id="UP000281028">
    <property type="component" value="Unassembled WGS sequence"/>
</dbReference>
<proteinExistence type="predicted"/>
<dbReference type="OrthoDB" id="9809962at2"/>
<dbReference type="PANTHER" id="PTHR46470">
    <property type="entry name" value="N-ACYLNEURAMINATE-9-PHOSPHATASE"/>
    <property type="match status" value="1"/>
</dbReference>
<dbReference type="SFLD" id="SFLDG01129">
    <property type="entry name" value="C1.5:_HAD__Beta-PGM__Phosphata"/>
    <property type="match status" value="1"/>
</dbReference>
<dbReference type="Gene3D" id="1.10.150.520">
    <property type="match status" value="1"/>
</dbReference>
<protein>
    <submittedName>
        <fullName evidence="4">HAD hydrolase-like protein</fullName>
    </submittedName>
</protein>
<dbReference type="Pfam" id="PF00702">
    <property type="entry name" value="Hydrolase"/>
    <property type="match status" value="1"/>
</dbReference>
<keyword evidence="3" id="KW-0460">Magnesium</keyword>
<dbReference type="PANTHER" id="PTHR46470:SF2">
    <property type="entry name" value="GLYCERALDEHYDE 3-PHOSPHATE PHOSPHATASE"/>
    <property type="match status" value="1"/>
</dbReference>
<evidence type="ECO:0000256" key="2">
    <source>
        <dbReference type="ARBA" id="ARBA00022801"/>
    </source>
</evidence>
<dbReference type="EMBL" id="RIAR02000001">
    <property type="protein sequence ID" value="NSL89782.1"/>
    <property type="molecule type" value="Genomic_DNA"/>
</dbReference>
<dbReference type="Gene3D" id="3.40.50.1000">
    <property type="entry name" value="HAD superfamily/HAD-like"/>
    <property type="match status" value="1"/>
</dbReference>
<dbReference type="SUPFAM" id="SSF56784">
    <property type="entry name" value="HAD-like"/>
    <property type="match status" value="1"/>
</dbReference>
<keyword evidence="2 4" id="KW-0378">Hydrolase</keyword>
<keyword evidence="5" id="KW-1185">Reference proteome</keyword>
<sequence length="226" mass="26026">MMVLVFDLDDTLYDEITFVKSGYKAVAGWLHQHYGLDEAQVYHDLEAQLMAKGRDNAFNEVLGRYGIFSTAIVRKCLSVYRLHSPVIRLNEDAVKCLERFREYPKYIVTDGNKIVQGAKIKALDFKPDQIKKAFVTYRYGRKHSKPSPYCFLKISTLEGVSPENVIYIGDNPNKDFVGIKPLGFKTIRILQGMFKDVRKEAAYEADLNIRSLNELTEDLIRKNFNL</sequence>
<evidence type="ECO:0000313" key="4">
    <source>
        <dbReference type="EMBL" id="NSL89782.1"/>
    </source>
</evidence>
<dbReference type="SFLD" id="SFLDS00003">
    <property type="entry name" value="Haloacid_Dehalogenase"/>
    <property type="match status" value="1"/>
</dbReference>
<gene>
    <name evidence="4" type="ORF">ECE50_023265</name>
</gene>
<dbReference type="InterPro" id="IPR023214">
    <property type="entry name" value="HAD_sf"/>
</dbReference>
<evidence type="ECO:0000313" key="5">
    <source>
        <dbReference type="Proteomes" id="UP000281028"/>
    </source>
</evidence>
<dbReference type="GO" id="GO:0016791">
    <property type="term" value="F:phosphatase activity"/>
    <property type="evidence" value="ECO:0007669"/>
    <property type="project" value="TreeGrafter"/>
</dbReference>
<accession>A0A433WDM8</accession>
<keyword evidence="1" id="KW-0479">Metal-binding</keyword>
<name>A0A433WDM8_9BACT</name>
<organism evidence="4 5">
    <name type="scientific">Chitinophaga solisilvae</name>
    <dbReference type="NCBI Taxonomy" id="1233460"/>
    <lineage>
        <taxon>Bacteria</taxon>
        <taxon>Pseudomonadati</taxon>
        <taxon>Bacteroidota</taxon>
        <taxon>Chitinophagia</taxon>
        <taxon>Chitinophagales</taxon>
        <taxon>Chitinophagaceae</taxon>
        <taxon>Chitinophaga</taxon>
    </lineage>
</organism>
<comment type="caution">
    <text evidence="4">The sequence shown here is derived from an EMBL/GenBank/DDBJ whole genome shotgun (WGS) entry which is preliminary data.</text>
</comment>
<dbReference type="AlphaFoldDB" id="A0A433WDM8"/>